<dbReference type="RefSeq" id="WP_271171196.1">
    <property type="nucleotide sequence ID" value="NZ_BAAAJR010000005.1"/>
</dbReference>
<keyword evidence="3" id="KW-1185">Reference proteome</keyword>
<dbReference type="PANTHER" id="PTHR43610">
    <property type="entry name" value="BLL6696 PROTEIN"/>
    <property type="match status" value="1"/>
</dbReference>
<feature type="domain" description="N-acetyltransferase" evidence="1">
    <location>
        <begin position="17"/>
        <end position="188"/>
    </location>
</feature>
<accession>A0A7X0FQH8</accession>
<dbReference type="EMBL" id="JACHML010000001">
    <property type="protein sequence ID" value="MBB6391843.1"/>
    <property type="molecule type" value="Genomic_DNA"/>
</dbReference>
<gene>
    <name evidence="2" type="ORF">HD594_002156</name>
</gene>
<keyword evidence="2" id="KW-0808">Transferase</keyword>
<dbReference type="InterPro" id="IPR016181">
    <property type="entry name" value="Acyl_CoA_acyltransferase"/>
</dbReference>
<name>A0A7X0FQH8_9MICO</name>
<evidence type="ECO:0000259" key="1">
    <source>
        <dbReference type="PROSITE" id="PS51186"/>
    </source>
</evidence>
<evidence type="ECO:0000313" key="2">
    <source>
        <dbReference type="EMBL" id="MBB6391843.1"/>
    </source>
</evidence>
<dbReference type="Gene3D" id="3.40.630.30">
    <property type="match status" value="1"/>
</dbReference>
<dbReference type="PROSITE" id="PS51186">
    <property type="entry name" value="GNAT"/>
    <property type="match status" value="1"/>
</dbReference>
<dbReference type="InterPro" id="IPR000182">
    <property type="entry name" value="GNAT_dom"/>
</dbReference>
<dbReference type="PANTHER" id="PTHR43610:SF1">
    <property type="entry name" value="N-ACETYLTRANSFERASE DOMAIN-CONTAINING PROTEIN"/>
    <property type="match status" value="1"/>
</dbReference>
<sequence>MSPAPFLDKPTLEGERALLRPFTPRDIAAMGPVLADAEVLKLTGSVHTTAETLAQSDELDARTQQWYETREAQPDRLDLAIVDRATGVCVGEAVLNEWSEPDASCNFRILIGAAGRGKGLGLEATRMLLDHAFRSTDLNRIELEVYDFNPRARHVYRRAGFVEEGRRRQAFTFDGIRIDAIVMSMLRDDWIDRQRTSGD</sequence>
<reference evidence="2 3" key="1">
    <citation type="submission" date="2020-08" db="EMBL/GenBank/DDBJ databases">
        <title>Sequencing the genomes of 1000 actinobacteria strains.</title>
        <authorList>
            <person name="Klenk H.-P."/>
        </authorList>
    </citation>
    <scope>NUCLEOTIDE SEQUENCE [LARGE SCALE GENOMIC DNA]</scope>
    <source>
        <strain evidence="2 3">DSM 12511</strain>
    </source>
</reference>
<dbReference type="GO" id="GO:0016747">
    <property type="term" value="F:acyltransferase activity, transferring groups other than amino-acyl groups"/>
    <property type="evidence" value="ECO:0007669"/>
    <property type="project" value="InterPro"/>
</dbReference>
<dbReference type="AlphaFoldDB" id="A0A7X0FQH8"/>
<protein>
    <submittedName>
        <fullName evidence="2">RimJ/RimL family protein N-acetyltransferase</fullName>
    </submittedName>
</protein>
<proteinExistence type="predicted"/>
<dbReference type="Proteomes" id="UP000537775">
    <property type="component" value="Unassembled WGS sequence"/>
</dbReference>
<dbReference type="SUPFAM" id="SSF55729">
    <property type="entry name" value="Acyl-CoA N-acyltransferases (Nat)"/>
    <property type="match status" value="1"/>
</dbReference>
<evidence type="ECO:0000313" key="3">
    <source>
        <dbReference type="Proteomes" id="UP000537775"/>
    </source>
</evidence>
<comment type="caution">
    <text evidence="2">The sequence shown here is derived from an EMBL/GenBank/DDBJ whole genome shotgun (WGS) entry which is preliminary data.</text>
</comment>
<dbReference type="Pfam" id="PF13302">
    <property type="entry name" value="Acetyltransf_3"/>
    <property type="match status" value="1"/>
</dbReference>
<organism evidence="2 3">
    <name type="scientific">Microbacterium thalassium</name>
    <dbReference type="NCBI Taxonomy" id="362649"/>
    <lineage>
        <taxon>Bacteria</taxon>
        <taxon>Bacillati</taxon>
        <taxon>Actinomycetota</taxon>
        <taxon>Actinomycetes</taxon>
        <taxon>Micrococcales</taxon>
        <taxon>Microbacteriaceae</taxon>
        <taxon>Microbacterium</taxon>
    </lineage>
</organism>